<dbReference type="Proteomes" id="UP000799424">
    <property type="component" value="Unassembled WGS sequence"/>
</dbReference>
<evidence type="ECO:0000313" key="3">
    <source>
        <dbReference type="Proteomes" id="UP000799424"/>
    </source>
</evidence>
<feature type="region of interest" description="Disordered" evidence="1">
    <location>
        <begin position="1"/>
        <end position="20"/>
    </location>
</feature>
<protein>
    <submittedName>
        <fullName evidence="2">Uncharacterized protein</fullName>
    </submittedName>
</protein>
<feature type="compositionally biased region" description="Basic residues" evidence="1">
    <location>
        <begin position="1"/>
        <end position="12"/>
    </location>
</feature>
<keyword evidence="3" id="KW-1185">Reference proteome</keyword>
<proteinExistence type="predicted"/>
<name>A0A6A6ZE45_9PLEO</name>
<evidence type="ECO:0000313" key="2">
    <source>
        <dbReference type="EMBL" id="KAF2818999.1"/>
    </source>
</evidence>
<evidence type="ECO:0000256" key="1">
    <source>
        <dbReference type="SAM" id="MobiDB-lite"/>
    </source>
</evidence>
<gene>
    <name evidence="2" type="ORF">CC86DRAFT_413378</name>
</gene>
<accession>A0A6A6ZE45</accession>
<sequence length="212" mass="24142">MGNTRKGTKLKAPKAPEDQQTAKHWEELYSTWPPAKGTYHWVQTVPNKKLAIMQILTSEPTVTAQTINNEFFHLDGHKYVNLTKDIFSGPAQMASMATHAVGIAGNFTRYSHLKNTISAQFPNANVRDLSFSTLFDGNFLHRIKRYDDFCADRESRPSLISVFALQDKEHTPNIDNKQMYLLFKSKSDPDGRQLLLPSTQARSRERIPFEVS</sequence>
<dbReference type="EMBL" id="MU006247">
    <property type="protein sequence ID" value="KAF2818999.1"/>
    <property type="molecule type" value="Genomic_DNA"/>
</dbReference>
<reference evidence="2" key="1">
    <citation type="journal article" date="2020" name="Stud. Mycol.">
        <title>101 Dothideomycetes genomes: a test case for predicting lifestyles and emergence of pathogens.</title>
        <authorList>
            <person name="Haridas S."/>
            <person name="Albert R."/>
            <person name="Binder M."/>
            <person name="Bloem J."/>
            <person name="Labutti K."/>
            <person name="Salamov A."/>
            <person name="Andreopoulos B."/>
            <person name="Baker S."/>
            <person name="Barry K."/>
            <person name="Bills G."/>
            <person name="Bluhm B."/>
            <person name="Cannon C."/>
            <person name="Castanera R."/>
            <person name="Culley D."/>
            <person name="Daum C."/>
            <person name="Ezra D."/>
            <person name="Gonzalez J."/>
            <person name="Henrissat B."/>
            <person name="Kuo A."/>
            <person name="Liang C."/>
            <person name="Lipzen A."/>
            <person name="Lutzoni F."/>
            <person name="Magnuson J."/>
            <person name="Mondo S."/>
            <person name="Nolan M."/>
            <person name="Ohm R."/>
            <person name="Pangilinan J."/>
            <person name="Park H.-J."/>
            <person name="Ramirez L."/>
            <person name="Alfaro M."/>
            <person name="Sun H."/>
            <person name="Tritt A."/>
            <person name="Yoshinaga Y."/>
            <person name="Zwiers L.-H."/>
            <person name="Turgeon B."/>
            <person name="Goodwin S."/>
            <person name="Spatafora J."/>
            <person name="Crous P."/>
            <person name="Grigoriev I."/>
        </authorList>
    </citation>
    <scope>NUCLEOTIDE SEQUENCE</scope>
    <source>
        <strain evidence="2">CBS 113818</strain>
    </source>
</reference>
<dbReference type="AlphaFoldDB" id="A0A6A6ZE45"/>
<organism evidence="2 3">
    <name type="scientific">Ophiobolus disseminans</name>
    <dbReference type="NCBI Taxonomy" id="1469910"/>
    <lineage>
        <taxon>Eukaryota</taxon>
        <taxon>Fungi</taxon>
        <taxon>Dikarya</taxon>
        <taxon>Ascomycota</taxon>
        <taxon>Pezizomycotina</taxon>
        <taxon>Dothideomycetes</taxon>
        <taxon>Pleosporomycetidae</taxon>
        <taxon>Pleosporales</taxon>
        <taxon>Pleosporineae</taxon>
        <taxon>Phaeosphaeriaceae</taxon>
        <taxon>Ophiobolus</taxon>
    </lineage>
</organism>